<protein>
    <submittedName>
        <fullName evidence="1">ATPase</fullName>
    </submittedName>
</protein>
<dbReference type="AlphaFoldDB" id="A0AAN1M4H2"/>
<dbReference type="EMBL" id="CP023198">
    <property type="protein sequence ID" value="AUE18217.1"/>
    <property type="molecule type" value="Genomic_DNA"/>
</dbReference>
<sequence length="94" mass="10482">MTENKIYRRERYLSRLRPFYDADDLIKVITGIRRCGNKSCSLRSIGDELRDRGVPESNIVSLNPVSRAVSSCTMSGSASKRGARIAKRINGAGY</sequence>
<organism evidence="1 2">
    <name type="scientific">Bifidobacterium breve</name>
    <dbReference type="NCBI Taxonomy" id="1685"/>
    <lineage>
        <taxon>Bacteria</taxon>
        <taxon>Bacillati</taxon>
        <taxon>Actinomycetota</taxon>
        <taxon>Actinomycetes</taxon>
        <taxon>Bifidobacteriales</taxon>
        <taxon>Bifidobacteriaceae</taxon>
        <taxon>Bifidobacterium</taxon>
    </lineage>
</organism>
<evidence type="ECO:0000313" key="2">
    <source>
        <dbReference type="Proteomes" id="UP000232496"/>
    </source>
</evidence>
<reference evidence="1 2" key="1">
    <citation type="submission" date="2017-09" db="EMBL/GenBank/DDBJ databases">
        <title>Comparative genomics and methylome analysis of the gut commensal Bifidobacterium breve.</title>
        <authorList>
            <person name="Bottacini F."/>
            <person name="Morrissey R."/>
            <person name="Roberts R.J."/>
            <person name="James K."/>
            <person name="van Breen J."/>
            <person name="Egan M."/>
            <person name="Lambert J."/>
            <person name="van Limpt K."/>
            <person name="Stanton C."/>
            <person name="Knol J."/>
            <person name="O' Connell Motherway M."/>
            <person name="van Sinderen D."/>
        </authorList>
    </citation>
    <scope>NUCLEOTIDE SEQUENCE [LARGE SCALE GENOMIC DNA]</scope>
    <source>
        <strain evidence="1 2">DRBB29</strain>
    </source>
</reference>
<name>A0AAN1M4H2_BIFBR</name>
<dbReference type="Proteomes" id="UP000232496">
    <property type="component" value="Chromosome"/>
</dbReference>
<dbReference type="RefSeq" id="WP_198553452.1">
    <property type="nucleotide sequence ID" value="NZ_CP021552.1"/>
</dbReference>
<accession>A0AAN1M4H2</accession>
<proteinExistence type="predicted"/>
<evidence type="ECO:0000313" key="1">
    <source>
        <dbReference type="EMBL" id="AUE18217.1"/>
    </source>
</evidence>
<gene>
    <name evidence="1" type="ORF">DRBB29_0652</name>
</gene>